<keyword evidence="1" id="KW-0175">Coiled coil</keyword>
<feature type="coiled-coil region" evidence="1">
    <location>
        <begin position="15"/>
        <end position="42"/>
    </location>
</feature>
<dbReference type="EMBL" id="LR134182">
    <property type="protein sequence ID" value="VEB44140.1"/>
    <property type="molecule type" value="Genomic_DNA"/>
</dbReference>
<evidence type="ECO:0000313" key="3">
    <source>
        <dbReference type="Proteomes" id="UP000275777"/>
    </source>
</evidence>
<gene>
    <name evidence="2" type="ORF">NCTC9695_04615</name>
</gene>
<organism evidence="2 3">
    <name type="scientific">Chromobacterium violaceum</name>
    <dbReference type="NCBI Taxonomy" id="536"/>
    <lineage>
        <taxon>Bacteria</taxon>
        <taxon>Pseudomonadati</taxon>
        <taxon>Pseudomonadota</taxon>
        <taxon>Betaproteobacteria</taxon>
        <taxon>Neisseriales</taxon>
        <taxon>Chromobacteriaceae</taxon>
        <taxon>Chromobacterium</taxon>
    </lineage>
</organism>
<evidence type="ECO:0000313" key="2">
    <source>
        <dbReference type="EMBL" id="VEB44140.1"/>
    </source>
</evidence>
<sequence length="43" mass="5007">MAAGPGRLGSQLRFVEASRDEAEQADRELQRYLRRIERLCDEN</sequence>
<name>A0A3S4J345_CHRVL</name>
<dbReference type="AlphaFoldDB" id="A0A3S4J345"/>
<reference evidence="2 3" key="1">
    <citation type="submission" date="2018-12" db="EMBL/GenBank/DDBJ databases">
        <authorList>
            <consortium name="Pathogen Informatics"/>
        </authorList>
    </citation>
    <scope>NUCLEOTIDE SEQUENCE [LARGE SCALE GENOMIC DNA]</scope>
    <source>
        <strain evidence="2 3">NCTC9695</strain>
    </source>
</reference>
<evidence type="ECO:0000256" key="1">
    <source>
        <dbReference type="SAM" id="Coils"/>
    </source>
</evidence>
<accession>A0A3S4J345</accession>
<protein>
    <submittedName>
        <fullName evidence="2">Uncharacterized protein</fullName>
    </submittedName>
</protein>
<proteinExistence type="predicted"/>
<dbReference type="Proteomes" id="UP000275777">
    <property type="component" value="Chromosome"/>
</dbReference>